<accession>A0ABM4D156</accession>
<dbReference type="Pfam" id="PF03184">
    <property type="entry name" value="DDE_1"/>
    <property type="match status" value="1"/>
</dbReference>
<dbReference type="InterPro" id="IPR004875">
    <property type="entry name" value="DDE_SF_endonuclease_dom"/>
</dbReference>
<protein>
    <submittedName>
        <fullName evidence="3">Uncharacterized protein LOC136088228</fullName>
    </submittedName>
</protein>
<sequence length="259" mass="29602">MSEKGWTKRGIAELWFEKTFPPNIDSARPQILILDGHDSHNFVEMIELAFVNQIEVVELPAHTSNWFQPCDRKVFKSLKTAYSEKCQTMMNDYPSVLVSHSNFCGLFSKAWKYAMTDTNIRSGFRACGIYPFNPDAIPKEAYIPNILYSKISDAVPGQNECNISIINYLPLLSDLSENSFAINLLSSTKPVEENEFLIQDNVQYSNIVTEHSYARIKPVQDNEFIDFSVQDNTLGLNIDTDICLEEDIYQYQYSSISIC</sequence>
<dbReference type="RefSeq" id="XP_065667983.1">
    <property type="nucleotide sequence ID" value="XM_065811911.1"/>
</dbReference>
<reference evidence="3" key="1">
    <citation type="submission" date="2025-08" db="UniProtKB">
        <authorList>
            <consortium name="RefSeq"/>
        </authorList>
    </citation>
    <scope>IDENTIFICATION</scope>
</reference>
<dbReference type="Proteomes" id="UP001652625">
    <property type="component" value="Chromosome 12"/>
</dbReference>
<proteinExistence type="predicted"/>
<organism evidence="2 3">
    <name type="scientific">Hydra vulgaris</name>
    <name type="common">Hydra</name>
    <name type="synonym">Hydra attenuata</name>
    <dbReference type="NCBI Taxonomy" id="6087"/>
    <lineage>
        <taxon>Eukaryota</taxon>
        <taxon>Metazoa</taxon>
        <taxon>Cnidaria</taxon>
        <taxon>Hydrozoa</taxon>
        <taxon>Hydroidolina</taxon>
        <taxon>Anthoathecata</taxon>
        <taxon>Aplanulata</taxon>
        <taxon>Hydridae</taxon>
        <taxon>Hydra</taxon>
    </lineage>
</organism>
<evidence type="ECO:0000313" key="3">
    <source>
        <dbReference type="RefSeq" id="XP_065667983.1"/>
    </source>
</evidence>
<dbReference type="GeneID" id="136088228"/>
<evidence type="ECO:0000313" key="2">
    <source>
        <dbReference type="Proteomes" id="UP001652625"/>
    </source>
</evidence>
<keyword evidence="2" id="KW-1185">Reference proteome</keyword>
<feature type="domain" description="DDE-1" evidence="1">
    <location>
        <begin position="2"/>
        <end position="124"/>
    </location>
</feature>
<evidence type="ECO:0000259" key="1">
    <source>
        <dbReference type="Pfam" id="PF03184"/>
    </source>
</evidence>
<name>A0ABM4D156_HYDVU</name>
<gene>
    <name evidence="3" type="primary">LOC136088228</name>
</gene>